<name>A0ABX8YEP9_ANETH</name>
<organism evidence="3 4">
    <name type="scientific">Aneurinibacillus thermoaerophilus</name>
    <dbReference type="NCBI Taxonomy" id="143495"/>
    <lineage>
        <taxon>Bacteria</taxon>
        <taxon>Bacillati</taxon>
        <taxon>Bacillota</taxon>
        <taxon>Bacilli</taxon>
        <taxon>Bacillales</taxon>
        <taxon>Paenibacillaceae</taxon>
        <taxon>Aneurinibacillus group</taxon>
        <taxon>Aneurinibacillus</taxon>
    </lineage>
</organism>
<reference evidence="3 4" key="1">
    <citation type="submission" date="2021-08" db="EMBL/GenBank/DDBJ databases">
        <title>Complete genome sequence of the strain Aneurinibacillus thermoaerophilus CCM 8960.</title>
        <authorList>
            <person name="Musilova J."/>
            <person name="Kourilova X."/>
            <person name="Pernicova I."/>
            <person name="Bezdicek M."/>
            <person name="Lengerova M."/>
            <person name="Obruca S."/>
            <person name="Sedlar K."/>
        </authorList>
    </citation>
    <scope>NUCLEOTIDE SEQUENCE [LARGE SCALE GENOMIC DNA]</scope>
    <source>
        <strain evidence="3 4">CCM 8960</strain>
    </source>
</reference>
<evidence type="ECO:0000313" key="4">
    <source>
        <dbReference type="Proteomes" id="UP000826616"/>
    </source>
</evidence>
<protein>
    <recommendedName>
        <fullName evidence="2">Sporulation membrane protein YtrI C-terminal domain-containing protein</fullName>
    </recommendedName>
</protein>
<accession>A0ABX8YEP9</accession>
<dbReference type="GeneID" id="97140538"/>
<proteinExistence type="predicted"/>
<dbReference type="InterPro" id="IPR058620">
    <property type="entry name" value="YtrI_C"/>
</dbReference>
<keyword evidence="4" id="KW-1185">Reference proteome</keyword>
<evidence type="ECO:0000313" key="3">
    <source>
        <dbReference type="EMBL" id="QYY43438.1"/>
    </source>
</evidence>
<evidence type="ECO:0000259" key="2">
    <source>
        <dbReference type="Pfam" id="PF26347"/>
    </source>
</evidence>
<feature type="coiled-coil region" evidence="1">
    <location>
        <begin position="12"/>
        <end position="39"/>
    </location>
</feature>
<dbReference type="RefSeq" id="WP_156424091.1">
    <property type="nucleotide sequence ID" value="NZ_CP080764.1"/>
</dbReference>
<dbReference type="Proteomes" id="UP000826616">
    <property type="component" value="Chromosome"/>
</dbReference>
<feature type="domain" description="Sporulation membrane protein YtrI C-terminal" evidence="2">
    <location>
        <begin position="54"/>
        <end position="130"/>
    </location>
</feature>
<dbReference type="Pfam" id="PF26347">
    <property type="entry name" value="YtrI_sporulation"/>
    <property type="match status" value="1"/>
</dbReference>
<dbReference type="EMBL" id="CP080764">
    <property type="protein sequence ID" value="QYY43438.1"/>
    <property type="molecule type" value="Genomic_DNA"/>
</dbReference>
<sequence>MCALLLMVGDEMDRLHLKARKLENENIQYVEQLIEYQEIRKNLIQKEKKVVEKIEIHLQTQDEFVGTELEKKLLKDLYFLKGKPLDYVASFHEGIGIMLAERTYTIDGRTYLLHLSTLVISPSLHFYIRVEEKR</sequence>
<gene>
    <name evidence="3" type="ORF">K3F53_04085</name>
</gene>
<evidence type="ECO:0000256" key="1">
    <source>
        <dbReference type="SAM" id="Coils"/>
    </source>
</evidence>
<keyword evidence="1" id="KW-0175">Coiled coil</keyword>